<geneLocation type="mitochondrion" evidence="2"/>
<organism evidence="2">
    <name type="scientific">Picea glauca</name>
    <name type="common">White spruce</name>
    <name type="synonym">Pinus glauca</name>
    <dbReference type="NCBI Taxonomy" id="3330"/>
    <lineage>
        <taxon>Eukaryota</taxon>
        <taxon>Viridiplantae</taxon>
        <taxon>Streptophyta</taxon>
        <taxon>Embryophyta</taxon>
        <taxon>Tracheophyta</taxon>
        <taxon>Spermatophyta</taxon>
        <taxon>Pinopsida</taxon>
        <taxon>Pinidae</taxon>
        <taxon>Conifers I</taxon>
        <taxon>Pinales</taxon>
        <taxon>Pinaceae</taxon>
        <taxon>Picea</taxon>
    </lineage>
</organism>
<evidence type="ECO:0000256" key="1">
    <source>
        <dbReference type="SAM" id="SignalP"/>
    </source>
</evidence>
<reference evidence="2" key="1">
    <citation type="journal article" date="2015" name="Genome Biol. Evol.">
        <title>Organellar Genomes of White Spruce (Picea glauca): Assembly and Annotation.</title>
        <authorList>
            <person name="Jackman S.D."/>
            <person name="Warren R.L."/>
            <person name="Gibb E.A."/>
            <person name="Vandervalk B.P."/>
            <person name="Mohamadi H."/>
            <person name="Chu J."/>
            <person name="Raymond A."/>
            <person name="Pleasance S."/>
            <person name="Coope R."/>
            <person name="Wildung M.R."/>
            <person name="Ritland C.E."/>
            <person name="Bousquet J."/>
            <person name="Jones S.J."/>
            <person name="Bohlmann J."/>
            <person name="Birol I."/>
        </authorList>
    </citation>
    <scope>NUCLEOTIDE SEQUENCE [LARGE SCALE GENOMIC DNA]</scope>
    <source>
        <tissue evidence="2">Flushing bud</tissue>
    </source>
</reference>
<comment type="caution">
    <text evidence="2">The sequence shown here is derived from an EMBL/GenBank/DDBJ whole genome shotgun (WGS) entry which is preliminary data.</text>
</comment>
<keyword evidence="1" id="KW-0732">Signal</keyword>
<accession>A0A117NHW5</accession>
<feature type="chain" id="PRO_5007152058" evidence="1">
    <location>
        <begin position="17"/>
        <end position="63"/>
    </location>
</feature>
<name>A0A117NHW5_PICGL</name>
<keyword evidence="2" id="KW-0496">Mitochondrion</keyword>
<evidence type="ECO:0000313" key="2">
    <source>
        <dbReference type="EMBL" id="KUM48998.1"/>
    </source>
</evidence>
<protein>
    <submittedName>
        <fullName evidence="2">Uncharacterized protein</fullName>
    </submittedName>
</protein>
<dbReference type="AlphaFoldDB" id="A0A117NHW5"/>
<proteinExistence type="predicted"/>
<feature type="signal peptide" evidence="1">
    <location>
        <begin position="1"/>
        <end position="16"/>
    </location>
</feature>
<gene>
    <name evidence="2" type="ORF">ABT39_MTgene4334</name>
</gene>
<dbReference type="EMBL" id="LKAM01000004">
    <property type="protein sequence ID" value="KUM48998.1"/>
    <property type="molecule type" value="Genomic_DNA"/>
</dbReference>
<sequence length="63" mass="7182">MLWSYFLPVWYQMVSGMLLCGWVKDSSSSRLKYRGFPPVVDIPAADLDPGGDIKRVVYRVIDS</sequence>